<protein>
    <submittedName>
        <fullName evidence="1">Uncharacterized protein</fullName>
    </submittedName>
</protein>
<proteinExistence type="predicted"/>
<keyword evidence="2" id="KW-1185">Reference proteome</keyword>
<dbReference type="AlphaFoldDB" id="A0A1I5C3I7"/>
<name>A0A1I5C3I7_9PROT</name>
<reference evidence="2" key="1">
    <citation type="submission" date="2016-10" db="EMBL/GenBank/DDBJ databases">
        <authorList>
            <person name="Varghese N."/>
        </authorList>
    </citation>
    <scope>NUCLEOTIDE SEQUENCE [LARGE SCALE GENOMIC DNA]</scope>
    <source>
        <strain evidence="2">Nsp8</strain>
    </source>
</reference>
<dbReference type="EMBL" id="FOVJ01000003">
    <property type="protein sequence ID" value="SFN81446.1"/>
    <property type="molecule type" value="Genomic_DNA"/>
</dbReference>
<accession>A0A1I5C3I7</accession>
<gene>
    <name evidence="1" type="ORF">SAMN05216386_1945</name>
</gene>
<evidence type="ECO:0000313" key="2">
    <source>
        <dbReference type="Proteomes" id="UP000183107"/>
    </source>
</evidence>
<evidence type="ECO:0000313" key="1">
    <source>
        <dbReference type="EMBL" id="SFN81446.1"/>
    </source>
</evidence>
<sequence>MLLIQGRRNVFLPPLAELPFSNPQSDDRVTRLVREAPFAEIRASSGATEESSMLLSVEIA</sequence>
<dbReference type="Proteomes" id="UP000183107">
    <property type="component" value="Unassembled WGS sequence"/>
</dbReference>
<organism evidence="1 2">
    <name type="scientific">Nitrosospira briensis</name>
    <dbReference type="NCBI Taxonomy" id="35799"/>
    <lineage>
        <taxon>Bacteria</taxon>
        <taxon>Pseudomonadati</taxon>
        <taxon>Pseudomonadota</taxon>
        <taxon>Betaproteobacteria</taxon>
        <taxon>Nitrosomonadales</taxon>
        <taxon>Nitrosomonadaceae</taxon>
        <taxon>Nitrosospira</taxon>
    </lineage>
</organism>